<feature type="transmembrane region" description="Helical" evidence="7">
    <location>
        <begin position="367"/>
        <end position="387"/>
    </location>
</feature>
<dbReference type="EMBL" id="DS989822">
    <property type="protein sequence ID" value="EFQ97951.1"/>
    <property type="molecule type" value="Genomic_DNA"/>
</dbReference>
<keyword evidence="5 7" id="KW-0472">Membrane</keyword>
<feature type="transmembrane region" description="Helical" evidence="7">
    <location>
        <begin position="316"/>
        <end position="336"/>
    </location>
</feature>
<feature type="transmembrane region" description="Helical" evidence="7">
    <location>
        <begin position="42"/>
        <end position="62"/>
    </location>
</feature>
<feature type="transmembrane region" description="Helical" evidence="7">
    <location>
        <begin position="399"/>
        <end position="418"/>
    </location>
</feature>
<evidence type="ECO:0000313" key="8">
    <source>
        <dbReference type="EMBL" id="EFQ97951.1"/>
    </source>
</evidence>
<keyword evidence="9" id="KW-1185">Reference proteome</keyword>
<organism evidence="9">
    <name type="scientific">Arthroderma gypseum (strain ATCC MYA-4604 / CBS 118893)</name>
    <name type="common">Microsporum gypseum</name>
    <dbReference type="NCBI Taxonomy" id="535722"/>
    <lineage>
        <taxon>Eukaryota</taxon>
        <taxon>Fungi</taxon>
        <taxon>Dikarya</taxon>
        <taxon>Ascomycota</taxon>
        <taxon>Pezizomycotina</taxon>
        <taxon>Eurotiomycetes</taxon>
        <taxon>Eurotiomycetidae</taxon>
        <taxon>Onygenales</taxon>
        <taxon>Arthrodermataceae</taxon>
        <taxon>Nannizzia</taxon>
    </lineage>
</organism>
<dbReference type="GO" id="GO:0016020">
    <property type="term" value="C:membrane"/>
    <property type="evidence" value="ECO:0007669"/>
    <property type="project" value="UniProtKB-SubCell"/>
</dbReference>
<dbReference type="OrthoDB" id="3257095at2759"/>
<keyword evidence="3 7" id="KW-0812">Transmembrane</keyword>
<dbReference type="eggNOG" id="KOG1289">
    <property type="taxonomic scope" value="Eukaryota"/>
</dbReference>
<proteinExistence type="predicted"/>
<dbReference type="InParanoid" id="E5R3D6"/>
<dbReference type="Pfam" id="PF13520">
    <property type="entry name" value="AA_permease_2"/>
    <property type="match status" value="1"/>
</dbReference>
<keyword evidence="2" id="KW-0813">Transport</keyword>
<dbReference type="STRING" id="535722.E5R3D6"/>
<dbReference type="VEuPathDB" id="FungiDB:MGYG_00987"/>
<feature type="region of interest" description="Disordered" evidence="6">
    <location>
        <begin position="1"/>
        <end position="27"/>
    </location>
</feature>
<dbReference type="AlphaFoldDB" id="E5R3D6"/>
<protein>
    <submittedName>
        <fullName evidence="8">Choline transporter</fullName>
    </submittedName>
</protein>
<evidence type="ECO:0000256" key="3">
    <source>
        <dbReference type="ARBA" id="ARBA00022692"/>
    </source>
</evidence>
<evidence type="ECO:0000256" key="1">
    <source>
        <dbReference type="ARBA" id="ARBA00004141"/>
    </source>
</evidence>
<feature type="transmembrane region" description="Helical" evidence="7">
    <location>
        <begin position="271"/>
        <end position="295"/>
    </location>
</feature>
<evidence type="ECO:0000256" key="6">
    <source>
        <dbReference type="SAM" id="MobiDB-lite"/>
    </source>
</evidence>
<feature type="transmembrane region" description="Helical" evidence="7">
    <location>
        <begin position="194"/>
        <end position="213"/>
    </location>
</feature>
<feature type="compositionally biased region" description="Basic and acidic residues" evidence="6">
    <location>
        <begin position="1"/>
        <end position="20"/>
    </location>
</feature>
<sequence>MSLDHEEKNEKRAITEKVDSHPSSPIQGGDILVQTQKPFTTLSAIGIGYGVTNTAVGLLLVLGTGIPMGGSPVVFWGFLAMAVVGLATATTLSELISAIPHPGGQYIWVYKVAPERYRRGLSYATAMISWIAAIAIGASGNLAVPVNAFTIVTLINPNFVYKRWMGFVVFQLINIVTCFGACFEYILPKISKALLLVNVLSVGAIIITLFATAKTHTSAKDFFKVTNISGWPNGVAFLIGLNGSNWCFSCLDVATHLAEEIPSPSTNIPKALIWTIVIAFSSGLLMILAVLVNIGPINTPDYSGLTVLHHITGSKAAAIGLWVPVLFLVFASVWSIQTWQSRLAWSLSRESGFPLHRYFSKVFPKPFYTPIWSLIGSAIALVFYCFPVYSEVIPSQMNYVSPVLLVVAIFITSLWFLYAKKHYHVIEM</sequence>
<dbReference type="HOGENOM" id="CLU_004495_2_4_1"/>
<reference evidence="9" key="1">
    <citation type="journal article" date="2012" name="MBio">
        <title>Comparative genome analysis of Trichophyton rubrum and related dermatophytes reveals candidate genes involved in infection.</title>
        <authorList>
            <person name="Martinez D.A."/>
            <person name="Oliver B.G."/>
            <person name="Graeser Y."/>
            <person name="Goldberg J.M."/>
            <person name="Li W."/>
            <person name="Martinez-Rossi N.M."/>
            <person name="Monod M."/>
            <person name="Shelest E."/>
            <person name="Barton R.C."/>
            <person name="Birch E."/>
            <person name="Brakhage A.A."/>
            <person name="Chen Z."/>
            <person name="Gurr S.J."/>
            <person name="Heiman D."/>
            <person name="Heitman J."/>
            <person name="Kosti I."/>
            <person name="Rossi A."/>
            <person name="Saif S."/>
            <person name="Samalova M."/>
            <person name="Saunders C.W."/>
            <person name="Shea T."/>
            <person name="Summerbell R.C."/>
            <person name="Xu J."/>
            <person name="Young S."/>
            <person name="Zeng Q."/>
            <person name="Birren B.W."/>
            <person name="Cuomo C.A."/>
            <person name="White T.C."/>
        </authorList>
    </citation>
    <scope>NUCLEOTIDE SEQUENCE [LARGE SCALE GENOMIC DNA]</scope>
    <source>
        <strain evidence="9">ATCC MYA-4604 / CBS 118893</strain>
    </source>
</reference>
<feature type="transmembrane region" description="Helical" evidence="7">
    <location>
        <begin position="120"/>
        <end position="144"/>
    </location>
</feature>
<evidence type="ECO:0000256" key="4">
    <source>
        <dbReference type="ARBA" id="ARBA00022989"/>
    </source>
</evidence>
<dbReference type="Proteomes" id="UP000002669">
    <property type="component" value="Unassembled WGS sequence"/>
</dbReference>
<gene>
    <name evidence="8" type="ORF">MGYG_00987</name>
</gene>
<dbReference type="RefSeq" id="XP_003176903.1">
    <property type="nucleotide sequence ID" value="XM_003176855.1"/>
</dbReference>
<dbReference type="PANTHER" id="PTHR45649:SF7">
    <property type="entry name" value="CHOLINE TRANSPORT PROTEIN"/>
    <property type="match status" value="1"/>
</dbReference>
<feature type="transmembrane region" description="Helical" evidence="7">
    <location>
        <begin position="74"/>
        <end position="99"/>
    </location>
</feature>
<keyword evidence="4 7" id="KW-1133">Transmembrane helix</keyword>
<accession>E5R3D6</accession>
<feature type="transmembrane region" description="Helical" evidence="7">
    <location>
        <begin position="164"/>
        <end position="187"/>
    </location>
</feature>
<comment type="subcellular location">
    <subcellularLocation>
        <location evidence="1">Membrane</location>
        <topology evidence="1">Multi-pass membrane protein</topology>
    </subcellularLocation>
</comment>
<dbReference type="GeneID" id="10032225"/>
<dbReference type="PIRSF" id="PIRSF006060">
    <property type="entry name" value="AA_transporter"/>
    <property type="match status" value="1"/>
</dbReference>
<evidence type="ECO:0000313" key="9">
    <source>
        <dbReference type="Proteomes" id="UP000002669"/>
    </source>
</evidence>
<dbReference type="Gene3D" id="1.20.1740.10">
    <property type="entry name" value="Amino acid/polyamine transporter I"/>
    <property type="match status" value="1"/>
</dbReference>
<dbReference type="InterPro" id="IPR002293">
    <property type="entry name" value="AA/rel_permease1"/>
</dbReference>
<evidence type="ECO:0000256" key="7">
    <source>
        <dbReference type="SAM" id="Phobius"/>
    </source>
</evidence>
<dbReference type="GO" id="GO:0022857">
    <property type="term" value="F:transmembrane transporter activity"/>
    <property type="evidence" value="ECO:0007669"/>
    <property type="project" value="InterPro"/>
</dbReference>
<dbReference type="PANTHER" id="PTHR45649">
    <property type="entry name" value="AMINO-ACID PERMEASE BAT1"/>
    <property type="match status" value="1"/>
</dbReference>
<evidence type="ECO:0000256" key="5">
    <source>
        <dbReference type="ARBA" id="ARBA00023136"/>
    </source>
</evidence>
<name>E5R3D6_ARTGP</name>
<evidence type="ECO:0000256" key="2">
    <source>
        <dbReference type="ARBA" id="ARBA00022448"/>
    </source>
</evidence>
<dbReference type="OMA" id="GPFWYPK"/>